<evidence type="ECO:0000256" key="1">
    <source>
        <dbReference type="SAM" id="MobiDB-lite"/>
    </source>
</evidence>
<dbReference type="EMBL" id="OW240912">
    <property type="protein sequence ID" value="CAH2220812.1"/>
    <property type="molecule type" value="Genomic_DNA"/>
</dbReference>
<gene>
    <name evidence="2" type="ORF">PECUL_23A037936</name>
</gene>
<name>A0AAD1QZF3_PELCU</name>
<evidence type="ECO:0000313" key="2">
    <source>
        <dbReference type="EMBL" id="CAH2220812.1"/>
    </source>
</evidence>
<dbReference type="Proteomes" id="UP001295444">
    <property type="component" value="Chromosome 01"/>
</dbReference>
<accession>A0AAD1QZF3</accession>
<protein>
    <submittedName>
        <fullName evidence="2">Uncharacterized protein</fullName>
    </submittedName>
</protein>
<evidence type="ECO:0000313" key="3">
    <source>
        <dbReference type="Proteomes" id="UP001295444"/>
    </source>
</evidence>
<dbReference type="AlphaFoldDB" id="A0AAD1QZF3"/>
<sequence length="53" mass="5942">MAAMRLACRTTSQTLSPSPPNYRTLRSQNEACTECCKTSDLPLERTSYRSTVN</sequence>
<feature type="region of interest" description="Disordered" evidence="1">
    <location>
        <begin position="1"/>
        <end position="22"/>
    </location>
</feature>
<organism evidence="2 3">
    <name type="scientific">Pelobates cultripes</name>
    <name type="common">Western spadefoot toad</name>
    <dbReference type="NCBI Taxonomy" id="61616"/>
    <lineage>
        <taxon>Eukaryota</taxon>
        <taxon>Metazoa</taxon>
        <taxon>Chordata</taxon>
        <taxon>Craniata</taxon>
        <taxon>Vertebrata</taxon>
        <taxon>Euteleostomi</taxon>
        <taxon>Amphibia</taxon>
        <taxon>Batrachia</taxon>
        <taxon>Anura</taxon>
        <taxon>Pelobatoidea</taxon>
        <taxon>Pelobatidae</taxon>
        <taxon>Pelobates</taxon>
    </lineage>
</organism>
<proteinExistence type="predicted"/>
<keyword evidence="3" id="KW-1185">Reference proteome</keyword>
<reference evidence="2" key="1">
    <citation type="submission" date="2022-03" db="EMBL/GenBank/DDBJ databases">
        <authorList>
            <person name="Alioto T."/>
            <person name="Alioto T."/>
            <person name="Gomez Garrido J."/>
        </authorList>
    </citation>
    <scope>NUCLEOTIDE SEQUENCE</scope>
</reference>